<dbReference type="InterPro" id="IPR048361">
    <property type="entry name" value="Vps52_C"/>
</dbReference>
<name>A0A067BIL2_SAPPC</name>
<dbReference type="Pfam" id="PF20655">
    <property type="entry name" value="Vps52_C"/>
    <property type="match status" value="1"/>
</dbReference>
<dbReference type="Proteomes" id="UP000030745">
    <property type="component" value="Unassembled WGS sequence"/>
</dbReference>
<dbReference type="KEGG" id="spar:SPRG_16386"/>
<reference evidence="2 3" key="1">
    <citation type="journal article" date="2013" name="PLoS Genet.">
        <title>Distinctive expansion of potential virulence genes in the genome of the oomycete fish pathogen Saprolegnia parasitica.</title>
        <authorList>
            <person name="Jiang R.H."/>
            <person name="de Bruijn I."/>
            <person name="Haas B.J."/>
            <person name="Belmonte R."/>
            <person name="Lobach L."/>
            <person name="Christie J."/>
            <person name="van den Ackerveken G."/>
            <person name="Bottin A."/>
            <person name="Bulone V."/>
            <person name="Diaz-Moreno S.M."/>
            <person name="Dumas B."/>
            <person name="Fan L."/>
            <person name="Gaulin E."/>
            <person name="Govers F."/>
            <person name="Grenville-Briggs L.J."/>
            <person name="Horner N.R."/>
            <person name="Levin J.Z."/>
            <person name="Mammella M."/>
            <person name="Meijer H.J."/>
            <person name="Morris P."/>
            <person name="Nusbaum C."/>
            <person name="Oome S."/>
            <person name="Phillips A.J."/>
            <person name="van Rooyen D."/>
            <person name="Rzeszutek E."/>
            <person name="Saraiva M."/>
            <person name="Secombes C.J."/>
            <person name="Seidl M.F."/>
            <person name="Snel B."/>
            <person name="Stassen J.H."/>
            <person name="Sykes S."/>
            <person name="Tripathy S."/>
            <person name="van den Berg H."/>
            <person name="Vega-Arreguin J.C."/>
            <person name="Wawra S."/>
            <person name="Young S.K."/>
            <person name="Zeng Q."/>
            <person name="Dieguez-Uribeondo J."/>
            <person name="Russ C."/>
            <person name="Tyler B.M."/>
            <person name="van West P."/>
        </authorList>
    </citation>
    <scope>NUCLEOTIDE SEQUENCE [LARGE SCALE GENOMIC DNA]</scope>
    <source>
        <strain evidence="2 3">CBS 223.65</strain>
    </source>
</reference>
<dbReference type="GO" id="GO:0005829">
    <property type="term" value="C:cytosol"/>
    <property type="evidence" value="ECO:0007669"/>
    <property type="project" value="GOC"/>
</dbReference>
<feature type="domain" description="Vps52 C-terminal" evidence="1">
    <location>
        <begin position="10"/>
        <end position="77"/>
    </location>
</feature>
<accession>A0A067BIL2</accession>
<dbReference type="GO" id="GO:0042147">
    <property type="term" value="P:retrograde transport, endosome to Golgi"/>
    <property type="evidence" value="ECO:0007669"/>
    <property type="project" value="TreeGrafter"/>
</dbReference>
<dbReference type="InterPro" id="IPR007258">
    <property type="entry name" value="Vps52"/>
</dbReference>
<dbReference type="GO" id="GO:0006896">
    <property type="term" value="P:Golgi to vacuole transport"/>
    <property type="evidence" value="ECO:0007669"/>
    <property type="project" value="TreeGrafter"/>
</dbReference>
<dbReference type="GeneID" id="24138015"/>
<sequence length="189" mass="21520">MDDEASGATILNGLAALRDGLVLLLEKLSEVHKNSKDKCVFLINNYDLVTSVVTERKITSDETAKFDELLMGQRDKFVEEELVTWYGPLITFVQQTEARGVAPDGAKVDRITKDFNANWKSGIDKMNGNVMKFFSNFRNGMEILKQVLTQLLLYYTRFLELGKKAGRATTEIVTTQEILYEIKKYSRSF</sequence>
<gene>
    <name evidence="2" type="ORF">SPRG_16386</name>
</gene>
<dbReference type="STRING" id="695850.A0A067BIL2"/>
<dbReference type="GO" id="GO:0019905">
    <property type="term" value="F:syntaxin binding"/>
    <property type="evidence" value="ECO:0007669"/>
    <property type="project" value="TreeGrafter"/>
</dbReference>
<dbReference type="PANTHER" id="PTHR14190">
    <property type="entry name" value="SUPPRESSOR OF ACTIN MUTATIONS 2/VACUOLAR PROTEIN SORTING 52"/>
    <property type="match status" value="1"/>
</dbReference>
<dbReference type="EMBL" id="KK583476">
    <property type="protein sequence ID" value="KDO18214.1"/>
    <property type="molecule type" value="Genomic_DNA"/>
</dbReference>
<dbReference type="PANTHER" id="PTHR14190:SF7">
    <property type="entry name" value="VACUOLAR PROTEIN SORTING-ASSOCIATED PROTEIN 52 HOMOLOG"/>
    <property type="match status" value="1"/>
</dbReference>
<evidence type="ECO:0000259" key="1">
    <source>
        <dbReference type="Pfam" id="PF20655"/>
    </source>
</evidence>
<organism evidence="2 3">
    <name type="scientific">Saprolegnia parasitica (strain CBS 223.65)</name>
    <dbReference type="NCBI Taxonomy" id="695850"/>
    <lineage>
        <taxon>Eukaryota</taxon>
        <taxon>Sar</taxon>
        <taxon>Stramenopiles</taxon>
        <taxon>Oomycota</taxon>
        <taxon>Saprolegniomycetes</taxon>
        <taxon>Saprolegniales</taxon>
        <taxon>Saprolegniaceae</taxon>
        <taxon>Saprolegnia</taxon>
    </lineage>
</organism>
<proteinExistence type="predicted"/>
<dbReference type="VEuPathDB" id="FungiDB:SPRG_16386"/>
<dbReference type="AlphaFoldDB" id="A0A067BIL2"/>
<dbReference type="GO" id="GO:0032456">
    <property type="term" value="P:endocytic recycling"/>
    <property type="evidence" value="ECO:0007669"/>
    <property type="project" value="TreeGrafter"/>
</dbReference>
<dbReference type="OMA" id="FLCGMET"/>
<protein>
    <recommendedName>
        <fullName evidence="1">Vps52 C-terminal domain-containing protein</fullName>
    </recommendedName>
</protein>
<dbReference type="OrthoDB" id="19482at2759"/>
<keyword evidence="3" id="KW-1185">Reference proteome</keyword>
<dbReference type="RefSeq" id="XP_012211075.1">
    <property type="nucleotide sequence ID" value="XM_012355685.1"/>
</dbReference>
<dbReference type="GO" id="GO:0000938">
    <property type="term" value="C:GARP complex"/>
    <property type="evidence" value="ECO:0007669"/>
    <property type="project" value="TreeGrafter"/>
</dbReference>
<evidence type="ECO:0000313" key="2">
    <source>
        <dbReference type="EMBL" id="KDO18214.1"/>
    </source>
</evidence>
<evidence type="ECO:0000313" key="3">
    <source>
        <dbReference type="Proteomes" id="UP000030745"/>
    </source>
</evidence>